<dbReference type="GO" id="GO:0007606">
    <property type="term" value="P:sensory perception of chemical stimulus"/>
    <property type="evidence" value="ECO:0007669"/>
    <property type="project" value="TreeGrafter"/>
</dbReference>
<dbReference type="CDD" id="cd00066">
    <property type="entry name" value="G-alpha"/>
    <property type="match status" value="1"/>
</dbReference>
<name>A0A7R8X3S0_9CRUS</name>
<dbReference type="GO" id="GO:0005834">
    <property type="term" value="C:heterotrimeric G-protein complex"/>
    <property type="evidence" value="ECO:0007669"/>
    <property type="project" value="UniProtKB-UniRule"/>
</dbReference>
<dbReference type="PROSITE" id="PS51882">
    <property type="entry name" value="G_ALPHA"/>
    <property type="match status" value="1"/>
</dbReference>
<keyword evidence="9" id="KW-1003">Cell membrane</keyword>
<feature type="binding site" evidence="8">
    <location>
        <begin position="96"/>
        <end position="100"/>
    </location>
    <ligand>
        <name>GTP</name>
        <dbReference type="ChEBI" id="CHEBI:37565"/>
    </ligand>
</feature>
<evidence type="ECO:0000256" key="3">
    <source>
        <dbReference type="ARBA" id="ARBA00022723"/>
    </source>
</evidence>
<evidence type="ECO:0000256" key="8">
    <source>
        <dbReference type="PIRSR" id="PIRSR601019-1"/>
    </source>
</evidence>
<sequence>MREKLQKVEDIRKNVRDAIVTITGNMTVLNPPVALEHPENQWRVDYLQIVASQPDFNYPPEFFEHCKILWEDGGVRACYERSNEYHLIDSAEYMFDVGGQRGERRKWIQCFNEVTAIIFVTACSSYNMVLREDPSQNRLKESIELFTSIWNNRYDTYRWLRTISTILFLNKQDILMEKVAARKSPIEDWFPDFASYHIPHDTKVEEGETPQFVRAKYFIRDEFLV</sequence>
<dbReference type="Gene3D" id="3.40.50.300">
    <property type="entry name" value="P-loop containing nucleotide triphosphate hydrolases"/>
    <property type="match status" value="1"/>
</dbReference>
<evidence type="ECO:0000313" key="10">
    <source>
        <dbReference type="EMBL" id="CAD7240306.1"/>
    </source>
</evidence>
<dbReference type="PANTHER" id="PTHR10218">
    <property type="entry name" value="GTP-BINDING PROTEIN ALPHA SUBUNIT"/>
    <property type="match status" value="1"/>
</dbReference>
<reference evidence="10" key="1">
    <citation type="submission" date="2020-11" db="EMBL/GenBank/DDBJ databases">
        <authorList>
            <person name="Tran Van P."/>
        </authorList>
    </citation>
    <scope>NUCLEOTIDE SEQUENCE</scope>
</reference>
<protein>
    <recommendedName>
        <fullName evidence="9">Guanine nucleotide-binding protein G(s) subunit alpha</fullName>
    </recommendedName>
    <alternativeName>
        <fullName evidence="9">Adenylate cyclase-stimulating G alpha protein</fullName>
    </alternativeName>
</protein>
<evidence type="ECO:0000256" key="6">
    <source>
        <dbReference type="ARBA" id="ARBA00023134"/>
    </source>
</evidence>
<dbReference type="SUPFAM" id="SSF47895">
    <property type="entry name" value="Transducin (alpha subunit), insertion domain"/>
    <property type="match status" value="1"/>
</dbReference>
<feature type="binding site" evidence="8">
    <location>
        <begin position="170"/>
        <end position="173"/>
    </location>
    <ligand>
        <name>GTP</name>
        <dbReference type="ChEBI" id="CHEBI:37565"/>
    </ligand>
</feature>
<dbReference type="GO" id="GO:0001664">
    <property type="term" value="F:G protein-coupled receptor binding"/>
    <property type="evidence" value="ECO:0007669"/>
    <property type="project" value="TreeGrafter"/>
</dbReference>
<dbReference type="AlphaFoldDB" id="A0A7R8X3S0"/>
<comment type="function">
    <text evidence="9">Guanine nucleotide-binding proteins (G proteins) function as transducers in numerous signaling pathways controlled by G protein-coupled receptors (GPCRs).</text>
</comment>
<evidence type="ECO:0000313" key="11">
    <source>
        <dbReference type="Proteomes" id="UP000677054"/>
    </source>
</evidence>
<keyword evidence="11" id="KW-1185">Reference proteome</keyword>
<evidence type="ECO:0000256" key="9">
    <source>
        <dbReference type="RuleBase" id="RU369121"/>
    </source>
</evidence>
<evidence type="ECO:0000256" key="4">
    <source>
        <dbReference type="ARBA" id="ARBA00022741"/>
    </source>
</evidence>
<dbReference type="SUPFAM" id="SSF52540">
    <property type="entry name" value="P-loop containing nucleoside triphosphate hydrolases"/>
    <property type="match status" value="1"/>
</dbReference>
<comment type="similarity">
    <text evidence="1 9">Belongs to the G-alpha family. G(s) subfamily.</text>
</comment>
<dbReference type="GO" id="GO:0031683">
    <property type="term" value="F:G-protein beta/gamma-subunit complex binding"/>
    <property type="evidence" value="ECO:0007669"/>
    <property type="project" value="UniProtKB-UniRule"/>
</dbReference>
<comment type="subunit">
    <text evidence="2 9">G proteins are composed of 3 units; alpha, beta and gamma. The alpha chain contains the guanine nucleotide binding site.</text>
</comment>
<dbReference type="Proteomes" id="UP000677054">
    <property type="component" value="Unassembled WGS sequence"/>
</dbReference>
<proteinExistence type="inferred from homology"/>
<dbReference type="InterPro" id="IPR011025">
    <property type="entry name" value="GproteinA_insert"/>
</dbReference>
<keyword evidence="4 8" id="KW-0547">Nucleotide-binding</keyword>
<dbReference type="InterPro" id="IPR000367">
    <property type="entry name" value="Gprotein_alpha_S"/>
</dbReference>
<gene>
    <name evidence="10" type="ORF">DSTB1V02_LOCUS331</name>
</gene>
<keyword evidence="3 9" id="KW-0479">Metal-binding</keyword>
<evidence type="ECO:0000256" key="2">
    <source>
        <dbReference type="ARBA" id="ARBA00011356"/>
    </source>
</evidence>
<dbReference type="GO" id="GO:0005737">
    <property type="term" value="C:cytoplasm"/>
    <property type="evidence" value="ECO:0007669"/>
    <property type="project" value="TreeGrafter"/>
</dbReference>
<dbReference type="EMBL" id="LR899538">
    <property type="protein sequence ID" value="CAD7240306.1"/>
    <property type="molecule type" value="Genomic_DNA"/>
</dbReference>
<dbReference type="GO" id="GO:0046872">
    <property type="term" value="F:metal ion binding"/>
    <property type="evidence" value="ECO:0007669"/>
    <property type="project" value="UniProtKB-UniRule"/>
</dbReference>
<keyword evidence="6 8" id="KW-0342">GTP-binding</keyword>
<organism evidence="10">
    <name type="scientific">Darwinula stevensoni</name>
    <dbReference type="NCBI Taxonomy" id="69355"/>
    <lineage>
        <taxon>Eukaryota</taxon>
        <taxon>Metazoa</taxon>
        <taxon>Ecdysozoa</taxon>
        <taxon>Arthropoda</taxon>
        <taxon>Crustacea</taxon>
        <taxon>Oligostraca</taxon>
        <taxon>Ostracoda</taxon>
        <taxon>Podocopa</taxon>
        <taxon>Podocopida</taxon>
        <taxon>Darwinulocopina</taxon>
        <taxon>Darwinuloidea</taxon>
        <taxon>Darwinulidae</taxon>
        <taxon>Darwinula</taxon>
    </lineage>
</organism>
<dbReference type="InterPro" id="IPR001019">
    <property type="entry name" value="Gprotein_alpha_su"/>
</dbReference>
<accession>A0A7R8X3S0</accession>
<keyword evidence="5 9" id="KW-0460">Magnesium</keyword>
<dbReference type="FunFam" id="3.40.50.300:FF:006178">
    <property type="entry name" value="Guanine nucleotide-binding protein G(s) subunit alpha isoforms short"/>
    <property type="match status" value="1"/>
</dbReference>
<dbReference type="EMBL" id="CAJPEV010000021">
    <property type="protein sequence ID" value="CAG0878932.1"/>
    <property type="molecule type" value="Genomic_DNA"/>
</dbReference>
<dbReference type="OrthoDB" id="5817230at2759"/>
<keyword evidence="7 9" id="KW-0807">Transducer</keyword>
<dbReference type="SMART" id="SM00275">
    <property type="entry name" value="G_alpha"/>
    <property type="match status" value="1"/>
</dbReference>
<dbReference type="GO" id="GO:0005525">
    <property type="term" value="F:GTP binding"/>
    <property type="evidence" value="ECO:0007669"/>
    <property type="project" value="UniProtKB-UniRule"/>
</dbReference>
<dbReference type="GO" id="GO:0007191">
    <property type="term" value="P:adenylate cyclase-activating dopamine receptor signaling pathway"/>
    <property type="evidence" value="ECO:0007669"/>
    <property type="project" value="TreeGrafter"/>
</dbReference>
<evidence type="ECO:0000256" key="1">
    <source>
        <dbReference type="ARBA" id="ARBA00007172"/>
    </source>
</evidence>
<evidence type="ECO:0000256" key="7">
    <source>
        <dbReference type="ARBA" id="ARBA00023224"/>
    </source>
</evidence>
<dbReference type="PRINTS" id="PR00318">
    <property type="entry name" value="GPROTEINA"/>
</dbReference>
<dbReference type="GO" id="GO:0003924">
    <property type="term" value="F:GTPase activity"/>
    <property type="evidence" value="ECO:0007669"/>
    <property type="project" value="UniProtKB-UniRule"/>
</dbReference>
<evidence type="ECO:0000256" key="5">
    <source>
        <dbReference type="ARBA" id="ARBA00022842"/>
    </source>
</evidence>
<dbReference type="InterPro" id="IPR027417">
    <property type="entry name" value="P-loop_NTPase"/>
</dbReference>
<dbReference type="PRINTS" id="PR00443">
    <property type="entry name" value="GPROTEINAS"/>
</dbReference>
<keyword evidence="9" id="KW-0472">Membrane</keyword>
<comment type="subcellular location">
    <subcellularLocation>
        <location evidence="9">Cell membrane</location>
    </subcellularLocation>
</comment>
<dbReference type="Pfam" id="PF00503">
    <property type="entry name" value="G-alpha"/>
    <property type="match status" value="1"/>
</dbReference>
<dbReference type="PANTHER" id="PTHR10218:SF212">
    <property type="entry name" value="G PROTEIN ALPHA S SUBUNIT"/>
    <property type="match status" value="1"/>
</dbReference>